<dbReference type="PANTHER" id="PTHR43271:SF2">
    <property type="entry name" value="BLL2771 PROTEIN"/>
    <property type="match status" value="1"/>
</dbReference>
<evidence type="ECO:0000256" key="5">
    <source>
        <dbReference type="SAM" id="Phobius"/>
    </source>
</evidence>
<gene>
    <name evidence="6" type="ORF">MHY01S_19550</name>
</gene>
<comment type="subcellular location">
    <subcellularLocation>
        <location evidence="1">Cell membrane</location>
        <topology evidence="1">Multi-pass membrane protein</topology>
    </subcellularLocation>
</comment>
<dbReference type="InterPro" id="IPR011701">
    <property type="entry name" value="MFS"/>
</dbReference>
<dbReference type="GO" id="GO:0005886">
    <property type="term" value="C:plasma membrane"/>
    <property type="evidence" value="ECO:0007669"/>
    <property type="project" value="UniProtKB-SubCell"/>
</dbReference>
<dbReference type="OrthoDB" id="33237at2"/>
<dbReference type="RefSeq" id="WP_147075420.1">
    <property type="nucleotide sequence ID" value="NZ_BJXL01000061.1"/>
</dbReference>
<feature type="transmembrane region" description="Helical" evidence="5">
    <location>
        <begin position="189"/>
        <end position="209"/>
    </location>
</feature>
<protein>
    <submittedName>
        <fullName evidence="6">Multidrug transporter</fullName>
    </submittedName>
</protein>
<comment type="caution">
    <text evidence="6">The sequence shown here is derived from an EMBL/GenBank/DDBJ whole genome shotgun (WGS) entry which is preliminary data.</text>
</comment>
<feature type="transmembrane region" description="Helical" evidence="5">
    <location>
        <begin position="249"/>
        <end position="266"/>
    </location>
</feature>
<comment type="similarity">
    <text evidence="2">Belongs to the major facilitator superfamily.</text>
</comment>
<proteinExistence type="inferred from homology"/>
<evidence type="ECO:0000256" key="3">
    <source>
        <dbReference type="ARBA" id="ARBA00022448"/>
    </source>
</evidence>
<feature type="transmembrane region" description="Helical" evidence="5">
    <location>
        <begin position="62"/>
        <end position="82"/>
    </location>
</feature>
<keyword evidence="4" id="KW-1003">Cell membrane</keyword>
<keyword evidence="5" id="KW-1133">Transmembrane helix</keyword>
<keyword evidence="5" id="KW-0472">Membrane</keyword>
<feature type="transmembrane region" description="Helical" evidence="5">
    <location>
        <begin position="123"/>
        <end position="145"/>
    </location>
</feature>
<reference evidence="6 7" key="1">
    <citation type="submission" date="2019-07" db="EMBL/GenBank/DDBJ databases">
        <title>Whole genome shotgun sequence of Meiothermus hypogaeus NBRC 106114.</title>
        <authorList>
            <person name="Hosoyama A."/>
            <person name="Uohara A."/>
            <person name="Ohji S."/>
            <person name="Ichikawa N."/>
        </authorList>
    </citation>
    <scope>NUCLEOTIDE SEQUENCE [LARGE SCALE GENOMIC DNA]</scope>
    <source>
        <strain evidence="6 7">NBRC 106114</strain>
    </source>
</reference>
<dbReference type="AlphaFoldDB" id="A0A511R2I1"/>
<dbReference type="Pfam" id="PF07690">
    <property type="entry name" value="MFS_1"/>
    <property type="match status" value="1"/>
</dbReference>
<feature type="transmembrane region" description="Helical" evidence="5">
    <location>
        <begin position="5"/>
        <end position="23"/>
    </location>
</feature>
<feature type="transmembrane region" description="Helical" evidence="5">
    <location>
        <begin position="151"/>
        <end position="169"/>
    </location>
</feature>
<feature type="transmembrane region" description="Helical" evidence="5">
    <location>
        <begin position="35"/>
        <end position="55"/>
    </location>
</feature>
<dbReference type="InterPro" id="IPR036259">
    <property type="entry name" value="MFS_trans_sf"/>
</dbReference>
<dbReference type="GO" id="GO:0022857">
    <property type="term" value="F:transmembrane transporter activity"/>
    <property type="evidence" value="ECO:0007669"/>
    <property type="project" value="InterPro"/>
</dbReference>
<organism evidence="6 7">
    <name type="scientific">Meiothermus hypogaeus NBRC 106114</name>
    <dbReference type="NCBI Taxonomy" id="1227553"/>
    <lineage>
        <taxon>Bacteria</taxon>
        <taxon>Thermotogati</taxon>
        <taxon>Deinococcota</taxon>
        <taxon>Deinococci</taxon>
        <taxon>Thermales</taxon>
        <taxon>Thermaceae</taxon>
        <taxon>Meiothermus</taxon>
    </lineage>
</organism>
<keyword evidence="3" id="KW-0813">Transport</keyword>
<sequence>MAWALIPSGILIYVALYSVVPMLPGLERLFGTAPGSTHLGISLPFLVLVLLSPVVPRIRLPAGTVIGGGLFGVGLFGVLAGLAPSLEIWTLCRTLQGAFAAAVPGLSLALLPRLYPRKRAQMAGLWVAGNVLGGGLGRGLGGLLAEGLGERLAIVLLALPVAVIAFFVLRERDRLALPAPRYTLSAWPLYALGFALLFVNFFVANLLPYRLEALGLSQGQIGGVFFAYLAGIPGSALAGVWVKRLGVVQAFRLAFGVAALGLLVQLPDQPFWILVGFVLMMAGIFTAQAIAGGVSGQGGSGVSGTYVAAFYLGGTVAGLVYPPFIGESALWGQGAALGVSLLAVLLAGRALR</sequence>
<evidence type="ECO:0000313" key="6">
    <source>
        <dbReference type="EMBL" id="GEM83789.1"/>
    </source>
</evidence>
<feature type="transmembrane region" description="Helical" evidence="5">
    <location>
        <begin position="330"/>
        <end position="351"/>
    </location>
</feature>
<dbReference type="EMBL" id="BJXL01000061">
    <property type="protein sequence ID" value="GEM83789.1"/>
    <property type="molecule type" value="Genomic_DNA"/>
</dbReference>
<evidence type="ECO:0000313" key="7">
    <source>
        <dbReference type="Proteomes" id="UP000321197"/>
    </source>
</evidence>
<feature type="transmembrane region" description="Helical" evidence="5">
    <location>
        <begin position="272"/>
        <end position="294"/>
    </location>
</feature>
<evidence type="ECO:0000256" key="2">
    <source>
        <dbReference type="ARBA" id="ARBA00008335"/>
    </source>
</evidence>
<feature type="transmembrane region" description="Helical" evidence="5">
    <location>
        <begin position="221"/>
        <end position="242"/>
    </location>
</feature>
<keyword evidence="5" id="KW-0812">Transmembrane</keyword>
<dbReference type="Gene3D" id="1.20.1250.20">
    <property type="entry name" value="MFS general substrate transporter like domains"/>
    <property type="match status" value="1"/>
</dbReference>
<dbReference type="PANTHER" id="PTHR43271">
    <property type="entry name" value="BLL2771 PROTEIN"/>
    <property type="match status" value="1"/>
</dbReference>
<feature type="transmembrane region" description="Helical" evidence="5">
    <location>
        <begin position="88"/>
        <end position="111"/>
    </location>
</feature>
<name>A0A511R2I1_9DEIN</name>
<dbReference type="Proteomes" id="UP000321197">
    <property type="component" value="Unassembled WGS sequence"/>
</dbReference>
<feature type="transmembrane region" description="Helical" evidence="5">
    <location>
        <begin position="306"/>
        <end position="324"/>
    </location>
</feature>
<dbReference type="SUPFAM" id="SSF103473">
    <property type="entry name" value="MFS general substrate transporter"/>
    <property type="match status" value="1"/>
</dbReference>
<evidence type="ECO:0000256" key="4">
    <source>
        <dbReference type="ARBA" id="ARBA00022475"/>
    </source>
</evidence>
<evidence type="ECO:0000256" key="1">
    <source>
        <dbReference type="ARBA" id="ARBA00004651"/>
    </source>
</evidence>
<accession>A0A511R2I1</accession>